<dbReference type="AlphaFoldDB" id="A0A1B6IWT5"/>
<reference evidence="2" key="1">
    <citation type="submission" date="2015-11" db="EMBL/GenBank/DDBJ databases">
        <title>De novo transcriptome assembly of four potential Pierce s Disease insect vectors from Arizona vineyards.</title>
        <authorList>
            <person name="Tassone E.E."/>
        </authorList>
    </citation>
    <scope>NUCLEOTIDE SEQUENCE</scope>
</reference>
<name>A0A1B6IWT5_9HEMI</name>
<protein>
    <submittedName>
        <fullName evidence="2">Uncharacterized protein</fullName>
    </submittedName>
</protein>
<dbReference type="EMBL" id="GECU01026181">
    <property type="protein sequence ID" value="JAS81525.1"/>
    <property type="molecule type" value="Transcribed_RNA"/>
</dbReference>
<dbReference type="EMBL" id="GECU01016309">
    <property type="protein sequence ID" value="JAS91397.1"/>
    <property type="molecule type" value="Transcribed_RNA"/>
</dbReference>
<organism evidence="2">
    <name type="scientific">Homalodisca liturata</name>
    <dbReference type="NCBI Taxonomy" id="320908"/>
    <lineage>
        <taxon>Eukaryota</taxon>
        <taxon>Metazoa</taxon>
        <taxon>Ecdysozoa</taxon>
        <taxon>Arthropoda</taxon>
        <taxon>Hexapoda</taxon>
        <taxon>Insecta</taxon>
        <taxon>Pterygota</taxon>
        <taxon>Neoptera</taxon>
        <taxon>Paraneoptera</taxon>
        <taxon>Hemiptera</taxon>
        <taxon>Auchenorrhyncha</taxon>
        <taxon>Membracoidea</taxon>
        <taxon>Cicadellidae</taxon>
        <taxon>Cicadellinae</taxon>
        <taxon>Proconiini</taxon>
        <taxon>Homalodisca</taxon>
    </lineage>
</organism>
<sequence length="116" mass="13444">MSKAVRNASSCNEMKHHLALRKKESEAKLFQTKIKYYDNVISNSHNVCKTIWRVINNKAANKEKFLEYFDANFDLDMGEACDSYELCETFNNFYCDIVEEQIITNLTHSCGVSVLM</sequence>
<proteinExistence type="predicted"/>
<evidence type="ECO:0000313" key="2">
    <source>
        <dbReference type="EMBL" id="JAS91397.1"/>
    </source>
</evidence>
<gene>
    <name evidence="2" type="ORF">g.41547</name>
    <name evidence="1" type="ORF">g.41548</name>
</gene>
<evidence type="ECO:0000313" key="1">
    <source>
        <dbReference type="EMBL" id="JAS81525.1"/>
    </source>
</evidence>
<accession>A0A1B6IWT5</accession>